<gene>
    <name evidence="3" type="ORF">V5O48_002232</name>
</gene>
<dbReference type="PANTHER" id="PTHR11247:SF8">
    <property type="entry name" value="PALMITOYL-PROTEIN THIOESTERASE 1"/>
    <property type="match status" value="1"/>
</dbReference>
<protein>
    <recommendedName>
        <fullName evidence="5">Palmitoyl-protein thioesterase 1</fullName>
    </recommendedName>
</protein>
<dbReference type="Gene3D" id="3.40.50.1820">
    <property type="entry name" value="alpha/beta hydrolase"/>
    <property type="match status" value="1"/>
</dbReference>
<dbReference type="SUPFAM" id="SSF53474">
    <property type="entry name" value="alpha/beta-Hydrolases"/>
    <property type="match status" value="2"/>
</dbReference>
<feature type="signal peptide" evidence="2">
    <location>
        <begin position="1"/>
        <end position="19"/>
    </location>
</feature>
<evidence type="ECO:0000313" key="4">
    <source>
        <dbReference type="Proteomes" id="UP001465976"/>
    </source>
</evidence>
<evidence type="ECO:0000313" key="3">
    <source>
        <dbReference type="EMBL" id="KAL0579738.1"/>
    </source>
</evidence>
<comment type="caution">
    <text evidence="3">The sequence shown here is derived from an EMBL/GenBank/DDBJ whole genome shotgun (WGS) entry which is preliminary data.</text>
</comment>
<reference evidence="3 4" key="1">
    <citation type="submission" date="2024-02" db="EMBL/GenBank/DDBJ databases">
        <title>A draft genome for the cacao thread blight pathogen Marasmius crinis-equi.</title>
        <authorList>
            <person name="Cohen S.P."/>
            <person name="Baruah I.K."/>
            <person name="Amoako-Attah I."/>
            <person name="Bukari Y."/>
            <person name="Meinhardt L.W."/>
            <person name="Bailey B.A."/>
        </authorList>
    </citation>
    <scope>NUCLEOTIDE SEQUENCE [LARGE SCALE GENOMIC DNA]</scope>
    <source>
        <strain evidence="3 4">GH-76</strain>
    </source>
</reference>
<organism evidence="3 4">
    <name type="scientific">Marasmius crinis-equi</name>
    <dbReference type="NCBI Taxonomy" id="585013"/>
    <lineage>
        <taxon>Eukaryota</taxon>
        <taxon>Fungi</taxon>
        <taxon>Dikarya</taxon>
        <taxon>Basidiomycota</taxon>
        <taxon>Agaricomycotina</taxon>
        <taxon>Agaricomycetes</taxon>
        <taxon>Agaricomycetidae</taxon>
        <taxon>Agaricales</taxon>
        <taxon>Marasmiineae</taxon>
        <taxon>Marasmiaceae</taxon>
        <taxon>Marasmius</taxon>
    </lineage>
</organism>
<dbReference type="InterPro" id="IPR029058">
    <property type="entry name" value="AB_hydrolase_fold"/>
</dbReference>
<dbReference type="Pfam" id="PF02089">
    <property type="entry name" value="Palm_thioest"/>
    <property type="match status" value="1"/>
</dbReference>
<feature type="chain" id="PRO_5047325547" description="Palmitoyl-protein thioesterase 1" evidence="2">
    <location>
        <begin position="20"/>
        <end position="351"/>
    </location>
</feature>
<dbReference type="EMBL" id="JBAHYK010000049">
    <property type="protein sequence ID" value="KAL0579738.1"/>
    <property type="molecule type" value="Genomic_DNA"/>
</dbReference>
<dbReference type="Proteomes" id="UP001465976">
    <property type="component" value="Unassembled WGS sequence"/>
</dbReference>
<accession>A0ABR3FX80</accession>
<name>A0ABR3FX80_9AGAR</name>
<keyword evidence="2" id="KW-0732">Signal</keyword>
<keyword evidence="1" id="KW-0378">Hydrolase</keyword>
<evidence type="ECO:0000256" key="2">
    <source>
        <dbReference type="SAM" id="SignalP"/>
    </source>
</evidence>
<evidence type="ECO:0000256" key="1">
    <source>
        <dbReference type="ARBA" id="ARBA00022801"/>
    </source>
</evidence>
<sequence length="351" mass="39630">MFLPFTLVLGALLASLSLASPAIQLKKPRPLVVWHGLGDSHSSPGLLDFFKMIRKVHPGIFIHSVYIEEELDKDRQAGFHVAAVAPNSKPPQYGNVDEQIELVSEQLAGIPELADGFDAIGFSQGGQFFRAYVERYNHPPVRNLVTFGSQHMGVSDIGVCKPFDILCQVARRAAKAGVYTKWAQENLVQAQYFRDPADLPQYYTMNKFLTSINNEIPETRNETYAANLASLDNLVMIMFTEDTTVVPKESGWFGSEVIQDEFHVFREEEVTYEGEALNGQERIGEGLKKSEKVDDRIIIPMQMQPLYTEDWIGLRKLDERGGVSFDVCEGTHMNIGDCWERLVRTWIGRRV</sequence>
<evidence type="ECO:0008006" key="5">
    <source>
        <dbReference type="Google" id="ProtNLM"/>
    </source>
</evidence>
<proteinExistence type="predicted"/>
<keyword evidence="4" id="KW-1185">Reference proteome</keyword>
<dbReference type="PANTHER" id="PTHR11247">
    <property type="entry name" value="PALMITOYL-PROTEIN THIOESTERASE/DOLICHYLDIPHOSPHATASE 1"/>
    <property type="match status" value="1"/>
</dbReference>